<proteinExistence type="predicted"/>
<dbReference type="InterPro" id="IPR050263">
    <property type="entry name" value="Bact_Fimbrial_Adh_Pro"/>
</dbReference>
<dbReference type="RefSeq" id="WP_071055456.1">
    <property type="nucleotide sequence ID" value="NZ_CP160151.1"/>
</dbReference>
<feature type="signal peptide" evidence="1">
    <location>
        <begin position="1"/>
        <end position="27"/>
    </location>
</feature>
<name>A0A3Y4UTK2_SALET</name>
<comment type="caution">
    <text evidence="3">The sequence shown here is derived from an EMBL/GenBank/DDBJ whole genome shotgun (WGS) entry which is preliminary data.</text>
</comment>
<dbReference type="InterPro" id="IPR000259">
    <property type="entry name" value="Adhesion_dom_fimbrial"/>
</dbReference>
<feature type="domain" description="Fimbrial-type adhesion" evidence="2">
    <location>
        <begin position="32"/>
        <end position="194"/>
    </location>
</feature>
<protein>
    <submittedName>
        <fullName evidence="3">Fimbrial protein</fullName>
    </submittedName>
</protein>
<evidence type="ECO:0000259" key="2">
    <source>
        <dbReference type="Pfam" id="PF00419"/>
    </source>
</evidence>
<feature type="chain" id="PRO_5030088950" evidence="1">
    <location>
        <begin position="28"/>
        <end position="194"/>
    </location>
</feature>
<sequence length="194" mass="20824">MMRLRKLPLLMSATGLATALCIAPLHADTDVDFTATVQRDTCQIEIVDGGTVNFATVAPGYFADGITAETDYEGGKDFSVRLLSCPVSDDTITNVTFNFTPQSGMLAAGNNQVFANDLTPEAGGVENVGVVIFTADSPRTNVLNTDGTSRAIFKAPAYSNTTWTFYSRMQKILSTRTVTSGELSSRVLINVTYQ</sequence>
<evidence type="ECO:0000256" key="1">
    <source>
        <dbReference type="SAM" id="SignalP"/>
    </source>
</evidence>
<dbReference type="PANTHER" id="PTHR33420:SF5">
    <property type="entry name" value="FIMBRIAL SUBUNIT"/>
    <property type="match status" value="1"/>
</dbReference>
<dbReference type="Pfam" id="PF00419">
    <property type="entry name" value="Fimbrial"/>
    <property type="match status" value="1"/>
</dbReference>
<dbReference type="NCBIfam" id="NF011794">
    <property type="entry name" value="PRK15262.1"/>
    <property type="match status" value="1"/>
</dbReference>
<accession>A0A3Y4UTK2</accession>
<dbReference type="PANTHER" id="PTHR33420">
    <property type="entry name" value="FIMBRIAL SUBUNIT ELFA-RELATED"/>
    <property type="match status" value="1"/>
</dbReference>
<dbReference type="SUPFAM" id="SSF49401">
    <property type="entry name" value="Bacterial adhesins"/>
    <property type="match status" value="1"/>
</dbReference>
<dbReference type="GO" id="GO:0043709">
    <property type="term" value="P:cell adhesion involved in single-species biofilm formation"/>
    <property type="evidence" value="ECO:0007669"/>
    <property type="project" value="TreeGrafter"/>
</dbReference>
<dbReference type="InterPro" id="IPR008966">
    <property type="entry name" value="Adhesion_dom_sf"/>
</dbReference>
<dbReference type="InterPro" id="IPR036937">
    <property type="entry name" value="Adhesion_dom_fimbrial_sf"/>
</dbReference>
<organism evidence="3">
    <name type="scientific">Salmonella enterica I</name>
    <dbReference type="NCBI Taxonomy" id="59201"/>
    <lineage>
        <taxon>Bacteria</taxon>
        <taxon>Pseudomonadati</taxon>
        <taxon>Pseudomonadota</taxon>
        <taxon>Gammaproteobacteria</taxon>
        <taxon>Enterobacterales</taxon>
        <taxon>Enterobacteriaceae</taxon>
        <taxon>Salmonella</taxon>
    </lineage>
</organism>
<dbReference type="Gene3D" id="2.60.40.1090">
    <property type="entry name" value="Fimbrial-type adhesion domain"/>
    <property type="match status" value="1"/>
</dbReference>
<evidence type="ECO:0000313" key="3">
    <source>
        <dbReference type="EMBL" id="EBQ0045090.1"/>
    </source>
</evidence>
<dbReference type="GO" id="GO:0009289">
    <property type="term" value="C:pilus"/>
    <property type="evidence" value="ECO:0007669"/>
    <property type="project" value="InterPro"/>
</dbReference>
<reference evidence="3" key="1">
    <citation type="submission" date="2018-07" db="EMBL/GenBank/DDBJ databases">
        <authorList>
            <consortium name="GenomeTrakr network: Whole genome sequencing for foodborne pathogen traceback"/>
        </authorList>
    </citation>
    <scope>NUCLEOTIDE SEQUENCE</scope>
    <source>
        <strain evidence="3">CFSAN031465</strain>
    </source>
</reference>
<keyword evidence="1" id="KW-0732">Signal</keyword>
<gene>
    <name evidence="3" type="ORF">AXN36_19790</name>
</gene>
<dbReference type="AlphaFoldDB" id="A0A3Y4UTK2"/>
<dbReference type="EMBL" id="AAGNOE010000018">
    <property type="protein sequence ID" value="EBQ0045090.1"/>
    <property type="molecule type" value="Genomic_DNA"/>
</dbReference>